<feature type="domain" description="Glycosyltransferase 2-like" evidence="2">
    <location>
        <begin position="8"/>
        <end position="115"/>
    </location>
</feature>
<organism evidence="3 4">
    <name type="scientific">Mariniflexile jejuense</name>
    <dbReference type="NCBI Taxonomy" id="1173582"/>
    <lineage>
        <taxon>Bacteria</taxon>
        <taxon>Pseudomonadati</taxon>
        <taxon>Bacteroidota</taxon>
        <taxon>Flavobacteriia</taxon>
        <taxon>Flavobacteriales</taxon>
        <taxon>Flavobacteriaceae</taxon>
        <taxon>Mariniflexile</taxon>
    </lineage>
</organism>
<dbReference type="PANTHER" id="PTHR22916">
    <property type="entry name" value="GLYCOSYLTRANSFERASE"/>
    <property type="match status" value="1"/>
</dbReference>
<name>A0ABW3JFR9_9FLAO</name>
<reference evidence="4" key="1">
    <citation type="journal article" date="2019" name="Int. J. Syst. Evol. Microbiol.">
        <title>The Global Catalogue of Microorganisms (GCM) 10K type strain sequencing project: providing services to taxonomists for standard genome sequencing and annotation.</title>
        <authorList>
            <consortium name="The Broad Institute Genomics Platform"/>
            <consortium name="The Broad Institute Genome Sequencing Center for Infectious Disease"/>
            <person name="Wu L."/>
            <person name="Ma J."/>
        </authorList>
    </citation>
    <scope>NUCLEOTIDE SEQUENCE [LARGE SCALE GENOMIC DNA]</scope>
    <source>
        <strain evidence="4">CCUG 62414</strain>
    </source>
</reference>
<protein>
    <submittedName>
        <fullName evidence="3">Glycosyltransferase family A protein</fullName>
        <ecNumber evidence="3">2.4.-.-</ecNumber>
    </submittedName>
</protein>
<keyword evidence="1" id="KW-0472">Membrane</keyword>
<comment type="caution">
    <text evidence="3">The sequence shown here is derived from an EMBL/GenBank/DDBJ whole genome shotgun (WGS) entry which is preliminary data.</text>
</comment>
<evidence type="ECO:0000256" key="1">
    <source>
        <dbReference type="SAM" id="Phobius"/>
    </source>
</evidence>
<dbReference type="InterPro" id="IPR001173">
    <property type="entry name" value="Glyco_trans_2-like"/>
</dbReference>
<dbReference type="SUPFAM" id="SSF53448">
    <property type="entry name" value="Nucleotide-diphospho-sugar transferases"/>
    <property type="match status" value="1"/>
</dbReference>
<keyword evidence="3" id="KW-0328">Glycosyltransferase</keyword>
<dbReference type="Proteomes" id="UP001597061">
    <property type="component" value="Unassembled WGS sequence"/>
</dbReference>
<evidence type="ECO:0000313" key="3">
    <source>
        <dbReference type="EMBL" id="MFD0988656.1"/>
    </source>
</evidence>
<dbReference type="EC" id="2.4.-.-" evidence="3"/>
<sequence>MTKNKMITVFTPTFNRAFCLGNCYNSLVNQTSQNFKWLIIDDGSTDTTKALVNEWIKEEKIDIKYHYQNNQGMHGGHNTAYSLIDTELNVCIDSDDFMPIDAIENIEKLWETRDKTLKLAGIIGLDAFKDGTIVEKIPETFKYATLSELEVENKIKGDKKVVLKTDVVKQFPPYPINPSERLVPLGTLYLMIDQHYKYICTNKVFCIIEYLEDGSSKNILKQYKKSPNGFLYSRVLEMTYSKSFFYTFTRAMHYVSSCLFLKKWMFNKHNPKKLITLLALPFGIVLHMYIVFKIKD</sequence>
<accession>A0ABW3JFR9</accession>
<dbReference type="RefSeq" id="WP_379924221.1">
    <property type="nucleotide sequence ID" value="NZ_JBHTJI010000001.1"/>
</dbReference>
<keyword evidence="3" id="KW-0808">Transferase</keyword>
<feature type="transmembrane region" description="Helical" evidence="1">
    <location>
        <begin position="274"/>
        <end position="292"/>
    </location>
</feature>
<dbReference type="Gene3D" id="3.90.550.10">
    <property type="entry name" value="Spore Coat Polysaccharide Biosynthesis Protein SpsA, Chain A"/>
    <property type="match status" value="1"/>
</dbReference>
<dbReference type="PANTHER" id="PTHR22916:SF3">
    <property type="entry name" value="UDP-GLCNAC:BETAGAL BETA-1,3-N-ACETYLGLUCOSAMINYLTRANSFERASE-LIKE PROTEIN 1"/>
    <property type="match status" value="1"/>
</dbReference>
<dbReference type="Pfam" id="PF00535">
    <property type="entry name" value="Glycos_transf_2"/>
    <property type="match status" value="1"/>
</dbReference>
<dbReference type="GO" id="GO:0016757">
    <property type="term" value="F:glycosyltransferase activity"/>
    <property type="evidence" value="ECO:0007669"/>
    <property type="project" value="UniProtKB-KW"/>
</dbReference>
<keyword evidence="1" id="KW-1133">Transmembrane helix</keyword>
<gene>
    <name evidence="3" type="ORF">ACFQ1R_00985</name>
</gene>
<keyword evidence="1" id="KW-0812">Transmembrane</keyword>
<keyword evidence="4" id="KW-1185">Reference proteome</keyword>
<proteinExistence type="predicted"/>
<dbReference type="EMBL" id="JBHTJI010000001">
    <property type="protein sequence ID" value="MFD0988656.1"/>
    <property type="molecule type" value="Genomic_DNA"/>
</dbReference>
<evidence type="ECO:0000313" key="4">
    <source>
        <dbReference type="Proteomes" id="UP001597061"/>
    </source>
</evidence>
<dbReference type="CDD" id="cd00761">
    <property type="entry name" value="Glyco_tranf_GTA_type"/>
    <property type="match status" value="1"/>
</dbReference>
<evidence type="ECO:0000259" key="2">
    <source>
        <dbReference type="Pfam" id="PF00535"/>
    </source>
</evidence>
<dbReference type="InterPro" id="IPR029044">
    <property type="entry name" value="Nucleotide-diphossugar_trans"/>
</dbReference>